<proteinExistence type="predicted"/>
<gene>
    <name evidence="1" type="ORF">NYR52_10060</name>
</gene>
<dbReference type="RefSeq" id="WP_259435579.1">
    <property type="nucleotide sequence ID" value="NZ_CP103866.1"/>
</dbReference>
<name>A0ABY5TYQ9_LACSH</name>
<dbReference type="Proteomes" id="UP001058650">
    <property type="component" value="Chromosome"/>
</dbReference>
<evidence type="ECO:0000313" key="1">
    <source>
        <dbReference type="EMBL" id="UWE02514.1"/>
    </source>
</evidence>
<reference evidence="1" key="1">
    <citation type="submission" date="2022-08" db="EMBL/GenBank/DDBJ databases">
        <title>The complete genome sequence of the thermophilic bacterium Laceyella sacchari FBKL4.010 reveals the basis for tetramethylpyrazine biosynthesis in Moutai-flavor Daqu.</title>
        <authorList>
            <person name="Li D."/>
            <person name="Huang W."/>
            <person name="Wang C."/>
            <person name="Qiu S."/>
        </authorList>
    </citation>
    <scope>NUCLEOTIDE SEQUENCE</scope>
    <source>
        <strain evidence="1">FBKL4.014</strain>
    </source>
</reference>
<sequence>MKWLYDRDIISEQFGQASAKFIEIVDGDTAKFEIDGKVESVRFLLVTRNPDRARCEEYNVLSINYHVIRECGIRQKML</sequence>
<evidence type="ECO:0000313" key="2">
    <source>
        <dbReference type="Proteomes" id="UP001058650"/>
    </source>
</evidence>
<organism evidence="1 2">
    <name type="scientific">Laceyella sacchari</name>
    <name type="common">Thermoactinomyces thalpophilus</name>
    <dbReference type="NCBI Taxonomy" id="37482"/>
    <lineage>
        <taxon>Bacteria</taxon>
        <taxon>Bacillati</taxon>
        <taxon>Bacillota</taxon>
        <taxon>Bacilli</taxon>
        <taxon>Bacillales</taxon>
        <taxon>Thermoactinomycetaceae</taxon>
        <taxon>Laceyella</taxon>
    </lineage>
</organism>
<dbReference type="EMBL" id="CP103866">
    <property type="protein sequence ID" value="UWE02514.1"/>
    <property type="molecule type" value="Genomic_DNA"/>
</dbReference>
<keyword evidence="2" id="KW-1185">Reference proteome</keyword>
<accession>A0ABY5TYQ9</accession>
<protein>
    <submittedName>
        <fullName evidence="1">Uncharacterized protein</fullName>
    </submittedName>
</protein>